<proteinExistence type="predicted"/>
<reference evidence="1" key="1">
    <citation type="submission" date="2014-09" db="EMBL/GenBank/DDBJ databases">
        <authorList>
            <person name="Magalhaes I.L.F."/>
            <person name="Oliveira U."/>
            <person name="Santos F.R."/>
            <person name="Vidigal T.H.D.A."/>
            <person name="Brescovit A.D."/>
            <person name="Santos A.J."/>
        </authorList>
    </citation>
    <scope>NUCLEOTIDE SEQUENCE</scope>
    <source>
        <tissue evidence="1">Shoot tissue taken approximately 20 cm above the soil surface</tissue>
    </source>
</reference>
<reference evidence="1" key="2">
    <citation type="journal article" date="2015" name="Data Brief">
        <title>Shoot transcriptome of the giant reed, Arundo donax.</title>
        <authorList>
            <person name="Barrero R.A."/>
            <person name="Guerrero F.D."/>
            <person name="Moolhuijzen P."/>
            <person name="Goolsby J.A."/>
            <person name="Tidwell J."/>
            <person name="Bellgard S.E."/>
            <person name="Bellgard M.I."/>
        </authorList>
    </citation>
    <scope>NUCLEOTIDE SEQUENCE</scope>
    <source>
        <tissue evidence="1">Shoot tissue taken approximately 20 cm above the soil surface</tissue>
    </source>
</reference>
<protein>
    <submittedName>
        <fullName evidence="1">Uncharacterized protein</fullName>
    </submittedName>
</protein>
<sequence length="52" mass="5899">MGFTELPQDPSFAPIYHGTKRICGSCELTSINSNERNIIILLLREPKPDRLL</sequence>
<accession>A0A0A9H601</accession>
<organism evidence="1">
    <name type="scientific">Arundo donax</name>
    <name type="common">Giant reed</name>
    <name type="synonym">Donax arundinaceus</name>
    <dbReference type="NCBI Taxonomy" id="35708"/>
    <lineage>
        <taxon>Eukaryota</taxon>
        <taxon>Viridiplantae</taxon>
        <taxon>Streptophyta</taxon>
        <taxon>Embryophyta</taxon>
        <taxon>Tracheophyta</taxon>
        <taxon>Spermatophyta</taxon>
        <taxon>Magnoliopsida</taxon>
        <taxon>Liliopsida</taxon>
        <taxon>Poales</taxon>
        <taxon>Poaceae</taxon>
        <taxon>PACMAD clade</taxon>
        <taxon>Arundinoideae</taxon>
        <taxon>Arundineae</taxon>
        <taxon>Arundo</taxon>
    </lineage>
</organism>
<name>A0A0A9H601_ARUDO</name>
<dbReference type="AlphaFoldDB" id="A0A0A9H601"/>
<evidence type="ECO:0000313" key="1">
    <source>
        <dbReference type="EMBL" id="JAE28338.1"/>
    </source>
</evidence>
<dbReference type="EMBL" id="GBRH01169558">
    <property type="protein sequence ID" value="JAE28338.1"/>
    <property type="molecule type" value="Transcribed_RNA"/>
</dbReference>